<dbReference type="AlphaFoldDB" id="Q21QD1"/>
<dbReference type="PROSITE" id="PS51900">
    <property type="entry name" value="CB"/>
    <property type="match status" value="1"/>
</dbReference>
<keyword evidence="9" id="KW-1185">Reference proteome</keyword>
<feature type="domain" description="Tyr recombinase" evidence="6">
    <location>
        <begin position="192"/>
        <end position="398"/>
    </location>
</feature>
<keyword evidence="2" id="KW-0229">DNA integration</keyword>
<dbReference type="SUPFAM" id="SSF56349">
    <property type="entry name" value="DNA breaking-rejoining enzymes"/>
    <property type="match status" value="1"/>
</dbReference>
<dbReference type="GO" id="GO:0006310">
    <property type="term" value="P:DNA recombination"/>
    <property type="evidence" value="ECO:0007669"/>
    <property type="project" value="UniProtKB-KW"/>
</dbReference>
<dbReference type="eggNOG" id="COG4974">
    <property type="taxonomic scope" value="Bacteria"/>
</dbReference>
<dbReference type="InterPro" id="IPR013762">
    <property type="entry name" value="Integrase-like_cat_sf"/>
</dbReference>
<sequence length="413" mass="47277">MNSEIARSDGFDFQLPAVGQGNAPISADAQAMGQWLAIYKLRSPNTFRTYFKEGKRWLAWLEFRRGPTQSSHLQVASEDDVQTYLLALGRPEDKRGSEDQPFQPTVLPGHLLTKYRLTSQPFLKEHLPRSMAHALSSVSALYTFLGKSIDSGSEAYVRHNPTLRLSRLMDHRVHKVSRHFSPRVYAEMLVTIEISRLEATDKEKLLRAARRRWIIVMLYGLWIRLAEASSIKMSSFKKHHNIWTLTVVGKGRKERSFEVTSGVIMELSQYRMHNELPSLLAVMEDQPAILPIRPGKGRTPNKPCTSTSIYREVKLVAEATAARLEREGTELPLDEHEQLIESIRNISPHWFRHSGASEAINAEYPIRDAADRLGHASINTTSQMYHHADNRKRRDALERIEDNRTKEPGEFYL</sequence>
<dbReference type="HOGENOM" id="CLU_027562_42_0_4"/>
<evidence type="ECO:0000313" key="8">
    <source>
        <dbReference type="EMBL" id="ABD72014.1"/>
    </source>
</evidence>
<dbReference type="Gene3D" id="1.10.150.130">
    <property type="match status" value="1"/>
</dbReference>
<dbReference type="InterPro" id="IPR011010">
    <property type="entry name" value="DNA_brk_join_enz"/>
</dbReference>
<dbReference type="Proteomes" id="UP000008332">
    <property type="component" value="Plasmid unnamed1"/>
</dbReference>
<evidence type="ECO:0000256" key="2">
    <source>
        <dbReference type="ARBA" id="ARBA00022908"/>
    </source>
</evidence>
<protein>
    <submittedName>
        <fullName evidence="8">Phage integrase</fullName>
    </submittedName>
</protein>
<proteinExistence type="inferred from homology"/>
<dbReference type="CDD" id="cd00397">
    <property type="entry name" value="DNA_BRE_C"/>
    <property type="match status" value="1"/>
</dbReference>
<dbReference type="EMBL" id="CP000268">
    <property type="protein sequence ID" value="ABD72014.1"/>
    <property type="molecule type" value="Genomic_DNA"/>
</dbReference>
<keyword evidence="4" id="KW-0233">DNA recombination</keyword>
<gene>
    <name evidence="8" type="ordered locus">Rfer_4328</name>
</gene>
<dbReference type="PROSITE" id="PS51898">
    <property type="entry name" value="TYR_RECOMBINASE"/>
    <property type="match status" value="1"/>
</dbReference>
<dbReference type="PANTHER" id="PTHR30349">
    <property type="entry name" value="PHAGE INTEGRASE-RELATED"/>
    <property type="match status" value="1"/>
</dbReference>
<organism evidence="8 9">
    <name type="scientific">Albidiferax ferrireducens (strain ATCC BAA-621 / DSM 15236 / T118)</name>
    <name type="common">Rhodoferax ferrireducens</name>
    <dbReference type="NCBI Taxonomy" id="338969"/>
    <lineage>
        <taxon>Bacteria</taxon>
        <taxon>Pseudomonadati</taxon>
        <taxon>Pseudomonadota</taxon>
        <taxon>Betaproteobacteria</taxon>
        <taxon>Burkholderiales</taxon>
        <taxon>Comamonadaceae</taxon>
        <taxon>Rhodoferax</taxon>
    </lineage>
</organism>
<feature type="domain" description="Core-binding (CB)" evidence="7">
    <location>
        <begin position="26"/>
        <end position="146"/>
    </location>
</feature>
<dbReference type="PANTHER" id="PTHR30349:SF41">
    <property type="entry name" value="INTEGRASE_RECOMBINASE PROTEIN MJ0367-RELATED"/>
    <property type="match status" value="1"/>
</dbReference>
<dbReference type="OrthoDB" id="8881750at2"/>
<dbReference type="KEGG" id="rfr:Rfer_4328"/>
<dbReference type="InterPro" id="IPR010998">
    <property type="entry name" value="Integrase_recombinase_N"/>
</dbReference>
<evidence type="ECO:0000259" key="7">
    <source>
        <dbReference type="PROSITE" id="PS51900"/>
    </source>
</evidence>
<dbReference type="InterPro" id="IPR002104">
    <property type="entry name" value="Integrase_catalytic"/>
</dbReference>
<dbReference type="InterPro" id="IPR050090">
    <property type="entry name" value="Tyrosine_recombinase_XerCD"/>
</dbReference>
<geneLocation type="plasmid" evidence="9">
    <name>pDSM15236</name>
</geneLocation>
<evidence type="ECO:0000256" key="1">
    <source>
        <dbReference type="ARBA" id="ARBA00008857"/>
    </source>
</evidence>
<evidence type="ECO:0000256" key="3">
    <source>
        <dbReference type="ARBA" id="ARBA00023125"/>
    </source>
</evidence>
<name>Q21QD1_ALBFT</name>
<reference evidence="9" key="1">
    <citation type="submission" date="2006-02" db="EMBL/GenBank/DDBJ databases">
        <title>Complete sequence of plasmid 1 of Rhodoferax ferrireducens DSM 15236.</title>
        <authorList>
            <person name="Copeland A."/>
            <person name="Lucas S."/>
            <person name="Lapidus A."/>
            <person name="Barry K."/>
            <person name="Detter J.C."/>
            <person name="Glavina del Rio T."/>
            <person name="Hammon N."/>
            <person name="Israni S."/>
            <person name="Pitluck S."/>
            <person name="Brettin T."/>
            <person name="Bruce D."/>
            <person name="Han C."/>
            <person name="Tapia R."/>
            <person name="Gilna P."/>
            <person name="Kiss H."/>
            <person name="Schmutz J."/>
            <person name="Larimer F."/>
            <person name="Land M."/>
            <person name="Kyrpides N."/>
            <person name="Ivanova N."/>
            <person name="Richardson P."/>
        </authorList>
    </citation>
    <scope>NUCLEOTIDE SEQUENCE [LARGE SCALE GENOMIC DNA]</scope>
    <source>
        <strain evidence="9">ATCC BAA-621 / DSM 15236 / T118</strain>
        <plasmid evidence="9">Plasmid pDSM15236</plasmid>
    </source>
</reference>
<keyword evidence="3 5" id="KW-0238">DNA-binding</keyword>
<keyword evidence="8" id="KW-0614">Plasmid</keyword>
<evidence type="ECO:0000256" key="5">
    <source>
        <dbReference type="PROSITE-ProRule" id="PRU01248"/>
    </source>
</evidence>
<dbReference type="GO" id="GO:0015074">
    <property type="term" value="P:DNA integration"/>
    <property type="evidence" value="ECO:0007669"/>
    <property type="project" value="UniProtKB-KW"/>
</dbReference>
<dbReference type="InterPro" id="IPR044068">
    <property type="entry name" value="CB"/>
</dbReference>
<evidence type="ECO:0000256" key="4">
    <source>
        <dbReference type="ARBA" id="ARBA00023172"/>
    </source>
</evidence>
<dbReference type="Gene3D" id="1.10.443.10">
    <property type="entry name" value="Intergrase catalytic core"/>
    <property type="match status" value="1"/>
</dbReference>
<dbReference type="Pfam" id="PF00589">
    <property type="entry name" value="Phage_integrase"/>
    <property type="match status" value="1"/>
</dbReference>
<dbReference type="GO" id="GO:0003677">
    <property type="term" value="F:DNA binding"/>
    <property type="evidence" value="ECO:0007669"/>
    <property type="project" value="UniProtKB-UniRule"/>
</dbReference>
<evidence type="ECO:0000259" key="6">
    <source>
        <dbReference type="PROSITE" id="PS51898"/>
    </source>
</evidence>
<comment type="similarity">
    <text evidence="1">Belongs to the 'phage' integrase family.</text>
</comment>
<evidence type="ECO:0000313" key="9">
    <source>
        <dbReference type="Proteomes" id="UP000008332"/>
    </source>
</evidence>
<accession>Q21QD1</accession>
<dbReference type="RefSeq" id="WP_011458725.1">
    <property type="nucleotide sequence ID" value="NC_007901.1"/>
</dbReference>